<keyword evidence="6" id="KW-0411">Iron-sulfur</keyword>
<evidence type="ECO:0000256" key="3">
    <source>
        <dbReference type="ARBA" id="ARBA00022723"/>
    </source>
</evidence>
<comment type="similarity">
    <text evidence="8">Belongs to the Bfd family.</text>
</comment>
<dbReference type="Gene3D" id="1.10.10.1100">
    <property type="entry name" value="BFD-like [2Fe-2S]-binding domain"/>
    <property type="match status" value="1"/>
</dbReference>
<keyword evidence="5" id="KW-0408">Iron</keyword>
<comment type="caution">
    <text evidence="10">The sequence shown here is derived from an EMBL/GenBank/DDBJ whole genome shotgun (WGS) entry which is preliminary data.</text>
</comment>
<dbReference type="PANTHER" id="PTHR37424:SF1">
    <property type="entry name" value="BACTERIOFERRITIN-ASSOCIATED FERREDOXIN"/>
    <property type="match status" value="1"/>
</dbReference>
<dbReference type="PANTHER" id="PTHR37424">
    <property type="entry name" value="BACTERIOFERRITIN-ASSOCIATED FERREDOXIN"/>
    <property type="match status" value="1"/>
</dbReference>
<evidence type="ECO:0000256" key="6">
    <source>
        <dbReference type="ARBA" id="ARBA00023014"/>
    </source>
</evidence>
<evidence type="ECO:0000313" key="10">
    <source>
        <dbReference type="EMBL" id="MFG6469231.1"/>
    </source>
</evidence>
<evidence type="ECO:0000256" key="4">
    <source>
        <dbReference type="ARBA" id="ARBA00022982"/>
    </source>
</evidence>
<dbReference type="EMBL" id="JBIGIB010000008">
    <property type="protein sequence ID" value="MFG6469231.1"/>
    <property type="molecule type" value="Genomic_DNA"/>
</dbReference>
<dbReference type="InterPro" id="IPR007419">
    <property type="entry name" value="BFD-like_2Fe2S-bd_dom"/>
</dbReference>
<evidence type="ECO:0000256" key="7">
    <source>
        <dbReference type="ARBA" id="ARBA00039386"/>
    </source>
</evidence>
<evidence type="ECO:0000313" key="11">
    <source>
        <dbReference type="Proteomes" id="UP001606303"/>
    </source>
</evidence>
<keyword evidence="11" id="KW-1185">Reference proteome</keyword>
<keyword evidence="2" id="KW-0001">2Fe-2S</keyword>
<protein>
    <recommendedName>
        <fullName evidence="7">Bacterioferritin-associated ferredoxin</fullName>
    </recommendedName>
</protein>
<gene>
    <name evidence="10" type="ORF">ACG01O_21615</name>
</gene>
<evidence type="ECO:0000256" key="2">
    <source>
        <dbReference type="ARBA" id="ARBA00022714"/>
    </source>
</evidence>
<evidence type="ECO:0000256" key="8">
    <source>
        <dbReference type="ARBA" id="ARBA00046332"/>
    </source>
</evidence>
<dbReference type="Proteomes" id="UP001606303">
    <property type="component" value="Unassembled WGS sequence"/>
</dbReference>
<evidence type="ECO:0000256" key="1">
    <source>
        <dbReference type="ARBA" id="ARBA00022448"/>
    </source>
</evidence>
<reference evidence="10 11" key="1">
    <citation type="submission" date="2024-08" db="EMBL/GenBank/DDBJ databases">
        <authorList>
            <person name="Lu H."/>
        </authorList>
    </citation>
    <scope>NUCLEOTIDE SEQUENCE [LARGE SCALE GENOMIC DNA]</scope>
    <source>
        <strain evidence="10 11">BYS87W</strain>
    </source>
</reference>
<organism evidence="10 11">
    <name type="scientific">Pelomonas baiyunensis</name>
    <dbReference type="NCBI Taxonomy" id="3299026"/>
    <lineage>
        <taxon>Bacteria</taxon>
        <taxon>Pseudomonadati</taxon>
        <taxon>Pseudomonadota</taxon>
        <taxon>Betaproteobacteria</taxon>
        <taxon>Burkholderiales</taxon>
        <taxon>Sphaerotilaceae</taxon>
        <taxon>Roseateles</taxon>
    </lineage>
</organism>
<keyword evidence="3" id="KW-0479">Metal-binding</keyword>
<proteinExistence type="inferred from homology"/>
<evidence type="ECO:0000259" key="9">
    <source>
        <dbReference type="Pfam" id="PF04324"/>
    </source>
</evidence>
<feature type="domain" description="BFD-like [2Fe-2S]-binding" evidence="9">
    <location>
        <begin position="2"/>
        <end position="49"/>
    </location>
</feature>
<keyword evidence="4" id="KW-0249">Electron transport</keyword>
<accession>A0ABW7H4R2</accession>
<dbReference type="RefSeq" id="WP_394387617.1">
    <property type="nucleotide sequence ID" value="NZ_JBIGIB010000008.1"/>
</dbReference>
<dbReference type="Pfam" id="PF04324">
    <property type="entry name" value="Fer2_BFD"/>
    <property type="match status" value="1"/>
</dbReference>
<name>A0ABW7H4R2_9BURK</name>
<dbReference type="InterPro" id="IPR041854">
    <property type="entry name" value="BFD-like_2Fe2S-bd_dom_sf"/>
</dbReference>
<sequence>MIVCVCHRVSDRDIAIAASSGCPDFKTLQEQLRVATGCGKCRECACAVFEESRVAGGGAPRARGMAVVARSLAAA</sequence>
<evidence type="ECO:0000256" key="5">
    <source>
        <dbReference type="ARBA" id="ARBA00023004"/>
    </source>
</evidence>
<keyword evidence="1" id="KW-0813">Transport</keyword>
<dbReference type="InterPro" id="IPR052371">
    <property type="entry name" value="BFD-associated_ferredoxin"/>
</dbReference>